<feature type="transmembrane region" description="Helical" evidence="6">
    <location>
        <begin position="92"/>
        <end position="109"/>
    </location>
</feature>
<evidence type="ECO:0000259" key="7">
    <source>
        <dbReference type="Pfam" id="PF04932"/>
    </source>
</evidence>
<feature type="transmembrane region" description="Helical" evidence="6">
    <location>
        <begin position="67"/>
        <end position="85"/>
    </location>
</feature>
<name>A0A2W5WF69_9CAUL</name>
<keyword evidence="3 6" id="KW-1133">Transmembrane helix</keyword>
<dbReference type="PANTHER" id="PTHR37422">
    <property type="entry name" value="TEICHURONIC ACID BIOSYNTHESIS PROTEIN TUAE"/>
    <property type="match status" value="1"/>
</dbReference>
<evidence type="ECO:0000256" key="1">
    <source>
        <dbReference type="ARBA" id="ARBA00004141"/>
    </source>
</evidence>
<dbReference type="AlphaFoldDB" id="A0A2W5WF69"/>
<feature type="transmembrane region" description="Helical" evidence="6">
    <location>
        <begin position="21"/>
        <end position="40"/>
    </location>
</feature>
<accession>A0A2W5WF69</accession>
<dbReference type="GO" id="GO:0016020">
    <property type="term" value="C:membrane"/>
    <property type="evidence" value="ECO:0007669"/>
    <property type="project" value="UniProtKB-SubCell"/>
</dbReference>
<proteinExistence type="predicted"/>
<feature type="compositionally biased region" description="Polar residues" evidence="5">
    <location>
        <begin position="448"/>
        <end position="458"/>
    </location>
</feature>
<keyword evidence="2 6" id="KW-0812">Transmembrane</keyword>
<dbReference type="Proteomes" id="UP000249393">
    <property type="component" value="Unassembled WGS sequence"/>
</dbReference>
<feature type="domain" description="O-antigen ligase-related" evidence="7">
    <location>
        <begin position="223"/>
        <end position="356"/>
    </location>
</feature>
<organism evidence="8 9">
    <name type="scientific">Caulobacter segnis</name>
    <dbReference type="NCBI Taxonomy" id="88688"/>
    <lineage>
        <taxon>Bacteria</taxon>
        <taxon>Pseudomonadati</taxon>
        <taxon>Pseudomonadota</taxon>
        <taxon>Alphaproteobacteria</taxon>
        <taxon>Caulobacterales</taxon>
        <taxon>Caulobacteraceae</taxon>
        <taxon>Caulobacter</taxon>
    </lineage>
</organism>
<feature type="transmembrane region" description="Helical" evidence="6">
    <location>
        <begin position="379"/>
        <end position="397"/>
    </location>
</feature>
<protein>
    <recommendedName>
        <fullName evidence="7">O-antigen ligase-related domain-containing protein</fullName>
    </recommendedName>
</protein>
<dbReference type="EMBL" id="QFQZ01000065">
    <property type="protein sequence ID" value="PZR32248.1"/>
    <property type="molecule type" value="Genomic_DNA"/>
</dbReference>
<feature type="transmembrane region" description="Helical" evidence="6">
    <location>
        <begin position="343"/>
        <end position="367"/>
    </location>
</feature>
<evidence type="ECO:0000256" key="3">
    <source>
        <dbReference type="ARBA" id="ARBA00022989"/>
    </source>
</evidence>
<evidence type="ECO:0000256" key="6">
    <source>
        <dbReference type="SAM" id="Phobius"/>
    </source>
</evidence>
<feature type="compositionally biased region" description="Basic residues" evidence="5">
    <location>
        <begin position="435"/>
        <end position="445"/>
    </location>
</feature>
<feature type="transmembrane region" description="Helical" evidence="6">
    <location>
        <begin position="140"/>
        <end position="163"/>
    </location>
</feature>
<evidence type="ECO:0000256" key="4">
    <source>
        <dbReference type="ARBA" id="ARBA00023136"/>
    </source>
</evidence>
<dbReference type="Pfam" id="PF04932">
    <property type="entry name" value="Wzy_C"/>
    <property type="match status" value="1"/>
</dbReference>
<evidence type="ECO:0000256" key="2">
    <source>
        <dbReference type="ARBA" id="ARBA00022692"/>
    </source>
</evidence>
<evidence type="ECO:0000313" key="9">
    <source>
        <dbReference type="Proteomes" id="UP000249393"/>
    </source>
</evidence>
<dbReference type="PANTHER" id="PTHR37422:SF17">
    <property type="entry name" value="O-ANTIGEN LIGASE"/>
    <property type="match status" value="1"/>
</dbReference>
<keyword evidence="4 6" id="KW-0472">Membrane</keyword>
<dbReference type="InterPro" id="IPR051533">
    <property type="entry name" value="WaaL-like"/>
</dbReference>
<feature type="region of interest" description="Disordered" evidence="5">
    <location>
        <begin position="425"/>
        <end position="465"/>
    </location>
</feature>
<feature type="transmembrane region" description="Helical" evidence="6">
    <location>
        <begin position="115"/>
        <end position="133"/>
    </location>
</feature>
<sequence>MRSATPYLSSGPVARRTSTTYPGWTAFAVFVFVGFLMSLGPVGKDLLHNPVKTGIPTDPYAEHFNRARYLLIALCIGAAALQGRIYASARQVAHILPFGVLAVLSVLWSPDVVTTTRNAVVMLGFIFAMGVISQRNTPRTFLITLMHFLAIIVLISAFLALFVPEIGRHAASDVLEKGHAGKWRGMFAHKNALGSYAAIATVTLFTQAPINRYNWPYWWSARIAAVLCVVFAGSANSIVGALSGFAAYALLRRRATTRWPFLLLVGLAGLALSSIAANLVALLGRDTTFTGRTEIWAGALEIWSRSPWLGYSYAAGNIFILEPELKRMLFSSAVDAHNGYIDILFSLGIVGAGLFFLAVAISVAHGYRACVARESPDRSVTVAYMVIVLMSCVMALAEVSPLRLIGNGGYMLWIALAMLSHPSLRPAARGTTRTGSRRRSKRRRRSEPQLQAQTSPSGASAGMAD</sequence>
<comment type="subcellular location">
    <subcellularLocation>
        <location evidence="1">Membrane</location>
        <topology evidence="1">Multi-pass membrane protein</topology>
    </subcellularLocation>
</comment>
<evidence type="ECO:0000313" key="8">
    <source>
        <dbReference type="EMBL" id="PZR32248.1"/>
    </source>
</evidence>
<comment type="caution">
    <text evidence="8">The sequence shown here is derived from an EMBL/GenBank/DDBJ whole genome shotgun (WGS) entry which is preliminary data.</text>
</comment>
<feature type="transmembrane region" description="Helical" evidence="6">
    <location>
        <begin position="261"/>
        <end position="283"/>
    </location>
</feature>
<feature type="transmembrane region" description="Helical" evidence="6">
    <location>
        <begin position="223"/>
        <end position="249"/>
    </location>
</feature>
<evidence type="ECO:0000256" key="5">
    <source>
        <dbReference type="SAM" id="MobiDB-lite"/>
    </source>
</evidence>
<dbReference type="InterPro" id="IPR007016">
    <property type="entry name" value="O-antigen_ligase-rel_domated"/>
</dbReference>
<reference evidence="8 9" key="1">
    <citation type="submission" date="2017-08" db="EMBL/GenBank/DDBJ databases">
        <title>Infants hospitalized years apart are colonized by the same room-sourced microbial strains.</title>
        <authorList>
            <person name="Brooks B."/>
            <person name="Olm M.R."/>
            <person name="Firek B.A."/>
            <person name="Baker R."/>
            <person name="Thomas B.C."/>
            <person name="Morowitz M.J."/>
            <person name="Banfield J.F."/>
        </authorList>
    </citation>
    <scope>NUCLEOTIDE SEQUENCE [LARGE SCALE GENOMIC DNA]</scope>
    <source>
        <strain evidence="8">S2_003_000_R2_4</strain>
    </source>
</reference>
<gene>
    <name evidence="8" type="ORF">DI526_17215</name>
</gene>